<organism evidence="1 2">
    <name type="scientific">Bugula neritina</name>
    <name type="common">Brown bryozoan</name>
    <name type="synonym">Sertularia neritina</name>
    <dbReference type="NCBI Taxonomy" id="10212"/>
    <lineage>
        <taxon>Eukaryota</taxon>
        <taxon>Metazoa</taxon>
        <taxon>Spiralia</taxon>
        <taxon>Lophotrochozoa</taxon>
        <taxon>Bryozoa</taxon>
        <taxon>Gymnolaemata</taxon>
        <taxon>Cheilostomatida</taxon>
        <taxon>Flustrina</taxon>
        <taxon>Buguloidea</taxon>
        <taxon>Bugulidae</taxon>
        <taxon>Bugula</taxon>
    </lineage>
</organism>
<sequence length="270" mass="30063">MEVLLNQSLLPPDLTTGVLDSSIKECVYKSGCQPIDVNECKVSFLTSKNIMTFTEELADYIKLKAGGINATDDDRPHVIKCELHRSKLDANQDLGEAAFGDPSAELAWREYHQFIDDAKMVSTMAGSRAFYIDINRVYNVIGLMLQKAGRDGMNKSVIPDRLAQYSSIMQLHLDSGVPMEELVRGNTSIGGLMEPDFLMLPAPGKKTVGDEKFYTGGYSLRRHIGFQISGFHLMLTYDVGEDAGLRKAFAEKMAEAILYWVDNYLPANFN</sequence>
<evidence type="ECO:0000313" key="1">
    <source>
        <dbReference type="EMBL" id="KAF6030659.1"/>
    </source>
</evidence>
<dbReference type="EMBL" id="VXIV02001682">
    <property type="protein sequence ID" value="KAF6030659.1"/>
    <property type="molecule type" value="Genomic_DNA"/>
</dbReference>
<reference evidence="1" key="1">
    <citation type="submission" date="2020-06" db="EMBL/GenBank/DDBJ databases">
        <title>Draft genome of Bugula neritina, a colonial animal packing powerful symbionts and potential medicines.</title>
        <authorList>
            <person name="Rayko M."/>
        </authorList>
    </citation>
    <scope>NUCLEOTIDE SEQUENCE [LARGE SCALE GENOMIC DNA]</scope>
    <source>
        <strain evidence="1">Kwan_BN1</strain>
    </source>
</reference>
<gene>
    <name evidence="1" type="ORF">EB796_011066</name>
</gene>
<comment type="caution">
    <text evidence="1">The sequence shown here is derived from an EMBL/GenBank/DDBJ whole genome shotgun (WGS) entry which is preliminary data.</text>
</comment>
<dbReference type="Proteomes" id="UP000593567">
    <property type="component" value="Unassembled WGS sequence"/>
</dbReference>
<protein>
    <submittedName>
        <fullName evidence="1">Uncharacterized protein</fullName>
    </submittedName>
</protein>
<name>A0A7J7JW62_BUGNE</name>
<dbReference type="AlphaFoldDB" id="A0A7J7JW62"/>
<proteinExistence type="predicted"/>
<evidence type="ECO:0000313" key="2">
    <source>
        <dbReference type="Proteomes" id="UP000593567"/>
    </source>
</evidence>
<keyword evidence="2" id="KW-1185">Reference proteome</keyword>
<dbReference type="OrthoDB" id="71260at2759"/>
<accession>A0A7J7JW62</accession>